<feature type="transmembrane region" description="Helical" evidence="5">
    <location>
        <begin position="471"/>
        <end position="491"/>
    </location>
</feature>
<dbReference type="GO" id="GO:0005315">
    <property type="term" value="F:phosphate transmembrane transporter activity"/>
    <property type="evidence" value="ECO:0007669"/>
    <property type="project" value="TreeGrafter"/>
</dbReference>
<organism evidence="6 7">
    <name type="scientific">Pelagicoccus enzymogenes</name>
    <dbReference type="NCBI Taxonomy" id="2773457"/>
    <lineage>
        <taxon>Bacteria</taxon>
        <taxon>Pseudomonadati</taxon>
        <taxon>Verrucomicrobiota</taxon>
        <taxon>Opitutia</taxon>
        <taxon>Puniceicoccales</taxon>
        <taxon>Pelagicoccaceae</taxon>
        <taxon>Pelagicoccus</taxon>
    </lineage>
</organism>
<feature type="transmembrane region" description="Helical" evidence="5">
    <location>
        <begin position="391"/>
        <end position="414"/>
    </location>
</feature>
<evidence type="ECO:0000313" key="6">
    <source>
        <dbReference type="EMBL" id="MBD5781708.1"/>
    </source>
</evidence>
<feature type="transmembrane region" description="Helical" evidence="5">
    <location>
        <begin position="29"/>
        <end position="46"/>
    </location>
</feature>
<feature type="transmembrane region" description="Helical" evidence="5">
    <location>
        <begin position="166"/>
        <end position="185"/>
    </location>
</feature>
<sequence>MNLKTILGLALGILGLAAGIFVPIEGLGLPAQITLGIFIFAAVFWIMEPIPIYATSMLVILLQVMLLSSQGFIFSVRTAPLAETRVAENGALVVPASALGEGGEVYLNKSNKSLAKVVPTSVEAVGEGKVALRGKGLDGEALVIADPQHRSISAGANSYSDFYGTLASPIIMLFLGGFALAAAAVKFGLDRSLTRVLLSPFGKRPAMVCLGLMICTATLSAFMSNTATTAMMMTVVLPIVGSIAPGDPFRKCVALAIPVAANIGGIATPIGTPPNAIALAALKESGINISFSTWMVMAVPFTIALLVFAWWMLLVLFKPEAEQLEVKLSGSFDKSAKAIAAYLIFAATVLLWVTEKLHGISTTMVAFLPIAILPALGVLDKKDIRGFSWEVLWLVAGGISLGLSLKSTGLAVWLIGLVSWSSLGALGVVIVFGVVGYLVANLISHTVSATMIMPLAITVGAALASVGGFNLAASIVSITAIISIAMVLPISTPPNAIAMATGIIETKDMAKVGVVVGVAGVALAIVFGLVYWPLIVR</sequence>
<dbReference type="PANTHER" id="PTHR10283">
    <property type="entry name" value="SOLUTE CARRIER FAMILY 13 MEMBER"/>
    <property type="match status" value="1"/>
</dbReference>
<dbReference type="AlphaFoldDB" id="A0A927IJE3"/>
<feature type="transmembrane region" description="Helical" evidence="5">
    <location>
        <begin position="420"/>
        <end position="440"/>
    </location>
</feature>
<feature type="transmembrane region" description="Helical" evidence="5">
    <location>
        <begin position="360"/>
        <end position="379"/>
    </location>
</feature>
<evidence type="ECO:0000313" key="7">
    <source>
        <dbReference type="Proteomes" id="UP000622317"/>
    </source>
</evidence>
<dbReference type="NCBIfam" id="TIGR00785">
    <property type="entry name" value="dass"/>
    <property type="match status" value="1"/>
</dbReference>
<comment type="caution">
    <text evidence="6">The sequence shown here is derived from an EMBL/GenBank/DDBJ whole genome shotgun (WGS) entry which is preliminary data.</text>
</comment>
<feature type="transmembrane region" description="Helical" evidence="5">
    <location>
        <begin position="253"/>
        <end position="271"/>
    </location>
</feature>
<evidence type="ECO:0000256" key="2">
    <source>
        <dbReference type="ARBA" id="ARBA00022692"/>
    </source>
</evidence>
<accession>A0A927IJE3</accession>
<feature type="transmembrane region" description="Helical" evidence="5">
    <location>
        <begin position="338"/>
        <end position="354"/>
    </location>
</feature>
<feature type="transmembrane region" description="Helical" evidence="5">
    <location>
        <begin position="512"/>
        <end position="534"/>
    </location>
</feature>
<dbReference type="Pfam" id="PF00939">
    <property type="entry name" value="Na_sulph_symp"/>
    <property type="match status" value="1"/>
</dbReference>
<feature type="transmembrane region" description="Helical" evidence="5">
    <location>
        <begin position="447"/>
        <end position="465"/>
    </location>
</feature>
<feature type="transmembrane region" description="Helical" evidence="5">
    <location>
        <begin position="58"/>
        <end position="76"/>
    </location>
</feature>
<dbReference type="EMBL" id="JACYFG010000051">
    <property type="protein sequence ID" value="MBD5781708.1"/>
    <property type="molecule type" value="Genomic_DNA"/>
</dbReference>
<name>A0A927IJE3_9BACT</name>
<reference evidence="6" key="1">
    <citation type="submission" date="2020-09" db="EMBL/GenBank/DDBJ databases">
        <title>Pelagicoccus enzymogenes sp. nov. with an EPS production, isolated from marine sediment.</title>
        <authorList>
            <person name="Feng X."/>
        </authorList>
    </citation>
    <scope>NUCLEOTIDE SEQUENCE</scope>
    <source>
        <strain evidence="6">NFK12</strain>
    </source>
</reference>
<keyword evidence="2 5" id="KW-0812">Transmembrane</keyword>
<feature type="transmembrane region" description="Helical" evidence="5">
    <location>
        <begin position="206"/>
        <end position="223"/>
    </location>
</feature>
<gene>
    <name evidence="6" type="ORF">IEN85_19565</name>
</gene>
<dbReference type="InterPro" id="IPR001898">
    <property type="entry name" value="SLC13A/DASS"/>
</dbReference>
<evidence type="ECO:0000256" key="1">
    <source>
        <dbReference type="ARBA" id="ARBA00004141"/>
    </source>
</evidence>
<feature type="transmembrane region" description="Helical" evidence="5">
    <location>
        <begin position="291"/>
        <end position="317"/>
    </location>
</feature>
<keyword evidence="4 5" id="KW-0472">Membrane</keyword>
<comment type="subcellular location">
    <subcellularLocation>
        <location evidence="1">Membrane</location>
        <topology evidence="1">Multi-pass membrane protein</topology>
    </subcellularLocation>
</comment>
<evidence type="ECO:0000256" key="5">
    <source>
        <dbReference type="SAM" id="Phobius"/>
    </source>
</evidence>
<proteinExistence type="predicted"/>
<keyword evidence="7" id="KW-1185">Reference proteome</keyword>
<dbReference type="RefSeq" id="WP_191618791.1">
    <property type="nucleotide sequence ID" value="NZ_JACYFG010000051.1"/>
</dbReference>
<dbReference type="Proteomes" id="UP000622317">
    <property type="component" value="Unassembled WGS sequence"/>
</dbReference>
<dbReference type="GO" id="GO:0005886">
    <property type="term" value="C:plasma membrane"/>
    <property type="evidence" value="ECO:0007669"/>
    <property type="project" value="TreeGrafter"/>
</dbReference>
<protein>
    <submittedName>
        <fullName evidence="6">DASS family sodium-coupled anion symporter</fullName>
    </submittedName>
</protein>
<dbReference type="PANTHER" id="PTHR10283:SF92">
    <property type="entry name" value="LOW-AFFINITY PHOSPHATE TRANSPORTER PHO91"/>
    <property type="match status" value="1"/>
</dbReference>
<feature type="transmembrane region" description="Helical" evidence="5">
    <location>
        <begin position="229"/>
        <end position="246"/>
    </location>
</feature>
<evidence type="ECO:0000256" key="3">
    <source>
        <dbReference type="ARBA" id="ARBA00022989"/>
    </source>
</evidence>
<keyword evidence="3 5" id="KW-1133">Transmembrane helix</keyword>
<evidence type="ECO:0000256" key="4">
    <source>
        <dbReference type="ARBA" id="ARBA00023136"/>
    </source>
</evidence>